<name>A0A200QS47_MACCD</name>
<evidence type="ECO:0000256" key="4">
    <source>
        <dbReference type="PROSITE-ProRule" id="PRU01343"/>
    </source>
</evidence>
<dbReference type="AlphaFoldDB" id="A0A200QS47"/>
<reference evidence="7 8" key="1">
    <citation type="journal article" date="2017" name="Mol. Plant">
        <title>The Genome of Medicinal Plant Macleaya cordata Provides New Insights into Benzylisoquinoline Alkaloids Metabolism.</title>
        <authorList>
            <person name="Liu X."/>
            <person name="Liu Y."/>
            <person name="Huang P."/>
            <person name="Ma Y."/>
            <person name="Qing Z."/>
            <person name="Tang Q."/>
            <person name="Cao H."/>
            <person name="Cheng P."/>
            <person name="Zheng Y."/>
            <person name="Yuan Z."/>
            <person name="Zhou Y."/>
            <person name="Liu J."/>
            <person name="Tang Z."/>
            <person name="Zhuo Y."/>
            <person name="Zhang Y."/>
            <person name="Yu L."/>
            <person name="Huang J."/>
            <person name="Yang P."/>
            <person name="Peng Q."/>
            <person name="Zhang J."/>
            <person name="Jiang W."/>
            <person name="Zhang Z."/>
            <person name="Lin K."/>
            <person name="Ro D.K."/>
            <person name="Chen X."/>
            <person name="Xiong X."/>
            <person name="Shang Y."/>
            <person name="Huang S."/>
            <person name="Zeng J."/>
        </authorList>
    </citation>
    <scope>NUCLEOTIDE SEQUENCE [LARGE SCALE GENOMIC DNA]</scope>
    <source>
        <strain evidence="7">BLH2017</strain>
        <strain evidence="8">cv. BLH2017</strain>
        <tissue evidence="7">Root</tissue>
    </source>
</reference>
<dbReference type="InterPro" id="IPR001878">
    <property type="entry name" value="Znf_CCHC"/>
</dbReference>
<keyword evidence="8" id="KW-1185">Reference proteome</keyword>
<proteinExistence type="predicted"/>
<dbReference type="EMBL" id="MVGT01001330">
    <property type="protein sequence ID" value="OVA12936.1"/>
    <property type="molecule type" value="Genomic_DNA"/>
</dbReference>
<keyword evidence="2 4" id="KW-0863">Zinc-finger</keyword>
<comment type="caution">
    <text evidence="7">The sequence shown here is derived from an EMBL/GenBank/DDBJ whole genome shotgun (WGS) entry which is preliminary data.</text>
</comment>
<keyword evidence="1" id="KW-0479">Metal-binding</keyword>
<dbReference type="SMART" id="SM00343">
    <property type="entry name" value="ZnF_C2HC"/>
    <property type="match status" value="2"/>
</dbReference>
<dbReference type="SUPFAM" id="SSF57756">
    <property type="entry name" value="Retrovirus zinc finger-like domains"/>
    <property type="match status" value="1"/>
</dbReference>
<evidence type="ECO:0000313" key="8">
    <source>
        <dbReference type="Proteomes" id="UP000195402"/>
    </source>
</evidence>
<dbReference type="EMBL" id="MVGT01001169">
    <property type="protein sequence ID" value="OVA13252.1"/>
    <property type="molecule type" value="Genomic_DNA"/>
</dbReference>
<protein>
    <submittedName>
        <fullName evidence="7">Zinc finger protein</fullName>
    </submittedName>
</protein>
<feature type="domain" description="GRF-type" evidence="5">
    <location>
        <begin position="35"/>
        <end position="76"/>
    </location>
</feature>
<dbReference type="OrthoDB" id="2006307at2759"/>
<dbReference type="GO" id="GO:0008270">
    <property type="term" value="F:zinc ion binding"/>
    <property type="evidence" value="ECO:0007669"/>
    <property type="project" value="UniProtKB-KW"/>
</dbReference>
<dbReference type="InterPro" id="IPR036875">
    <property type="entry name" value="Znf_CCHC_sf"/>
</dbReference>
<dbReference type="InterPro" id="IPR010666">
    <property type="entry name" value="Znf_GRF"/>
</dbReference>
<gene>
    <name evidence="6" type="ORF">BVC80_117g17</name>
    <name evidence="7" type="ORF">BVC80_8019g6</name>
</gene>
<accession>A0A200QS47</accession>
<dbReference type="PROSITE" id="PS51999">
    <property type="entry name" value="ZF_GRF"/>
    <property type="match status" value="1"/>
</dbReference>
<sequence length="197" mass="21813">MGGCSNASTKSYTVCELCEEESHNSNQCPWVYSSCKFTSCEGIRLLSTAQTGPNMGKKYLKCQFSTCPSFQWLDEAKGEAKGFGGSSSNPDSTRTGCFACGLNDHWVNECPWKESPCPRPNCAGTRTVRTSTTDTSAGRKFLTCPICNKFHWLSNWIEKVESNKSTEKSKRNDGTLSLQLQAALEAFCKEFMKKNAM</sequence>
<organism evidence="7 8">
    <name type="scientific">Macleaya cordata</name>
    <name type="common">Five-seeded plume-poppy</name>
    <name type="synonym">Bocconia cordata</name>
    <dbReference type="NCBI Taxonomy" id="56857"/>
    <lineage>
        <taxon>Eukaryota</taxon>
        <taxon>Viridiplantae</taxon>
        <taxon>Streptophyta</taxon>
        <taxon>Embryophyta</taxon>
        <taxon>Tracheophyta</taxon>
        <taxon>Spermatophyta</taxon>
        <taxon>Magnoliopsida</taxon>
        <taxon>Ranunculales</taxon>
        <taxon>Papaveraceae</taxon>
        <taxon>Papaveroideae</taxon>
        <taxon>Macleaya</taxon>
    </lineage>
</organism>
<evidence type="ECO:0000256" key="2">
    <source>
        <dbReference type="ARBA" id="ARBA00022771"/>
    </source>
</evidence>
<keyword evidence="3" id="KW-0862">Zinc</keyword>
<evidence type="ECO:0000259" key="5">
    <source>
        <dbReference type="PROSITE" id="PS51999"/>
    </source>
</evidence>
<dbReference type="Proteomes" id="UP000195402">
    <property type="component" value="Unassembled WGS sequence"/>
</dbReference>
<evidence type="ECO:0000313" key="6">
    <source>
        <dbReference type="EMBL" id="OVA12936.1"/>
    </source>
</evidence>
<evidence type="ECO:0000256" key="3">
    <source>
        <dbReference type="ARBA" id="ARBA00022833"/>
    </source>
</evidence>
<dbReference type="GO" id="GO:0003676">
    <property type="term" value="F:nucleic acid binding"/>
    <property type="evidence" value="ECO:0007669"/>
    <property type="project" value="InterPro"/>
</dbReference>
<evidence type="ECO:0000256" key="1">
    <source>
        <dbReference type="ARBA" id="ARBA00022723"/>
    </source>
</evidence>
<evidence type="ECO:0000313" key="7">
    <source>
        <dbReference type="EMBL" id="OVA13252.1"/>
    </source>
</evidence>